<accession>A0A450TVB8</accession>
<reference evidence="2" key="1">
    <citation type="submission" date="2019-02" db="EMBL/GenBank/DDBJ databases">
        <authorList>
            <person name="Gruber-Vodicka R. H."/>
            <person name="Seah K. B. B."/>
        </authorList>
    </citation>
    <scope>NUCLEOTIDE SEQUENCE</scope>
    <source>
        <strain evidence="2">BECK_BZ131</strain>
        <strain evidence="1">BECK_BZ15</strain>
    </source>
</reference>
<dbReference type="EMBL" id="CAADEW010000054">
    <property type="protein sequence ID" value="VFJ55506.1"/>
    <property type="molecule type" value="Genomic_DNA"/>
</dbReference>
<evidence type="ECO:0000313" key="2">
    <source>
        <dbReference type="EMBL" id="VFJ72943.1"/>
    </source>
</evidence>
<dbReference type="EMBL" id="CAADFE010000041">
    <property type="protein sequence ID" value="VFJ72943.1"/>
    <property type="molecule type" value="Genomic_DNA"/>
</dbReference>
<dbReference type="AlphaFoldDB" id="A0A450TVB8"/>
<name>A0A450TVB8_9GAMM</name>
<evidence type="ECO:0000313" key="1">
    <source>
        <dbReference type="EMBL" id="VFJ55506.1"/>
    </source>
</evidence>
<protein>
    <submittedName>
        <fullName evidence="2">Uncharacterized protein</fullName>
    </submittedName>
</protein>
<proteinExistence type="predicted"/>
<organism evidence="2">
    <name type="scientific">Candidatus Kentrum sp. FW</name>
    <dbReference type="NCBI Taxonomy" id="2126338"/>
    <lineage>
        <taxon>Bacteria</taxon>
        <taxon>Pseudomonadati</taxon>
        <taxon>Pseudomonadota</taxon>
        <taxon>Gammaproteobacteria</taxon>
        <taxon>Candidatus Kentrum</taxon>
    </lineage>
</organism>
<gene>
    <name evidence="1" type="ORF">BECKFW1821A_GA0114235_105411</name>
    <name evidence="2" type="ORF">BECKFW1821C_GA0114237_10417</name>
</gene>
<sequence>MKVRVGEQGVILAKEYFRGVDIVDIRREHDVVIVSPIVTDPIRQLGAEPVVIDISDASQNHDKYIYPQ</sequence>